<evidence type="ECO:0000256" key="5">
    <source>
        <dbReference type="ARBA" id="ARBA00023157"/>
    </source>
</evidence>
<dbReference type="GO" id="GO:0005509">
    <property type="term" value="F:calcium ion binding"/>
    <property type="evidence" value="ECO:0007669"/>
    <property type="project" value="InterPro"/>
</dbReference>
<dbReference type="InterPro" id="IPR001881">
    <property type="entry name" value="EGF-like_Ca-bd_dom"/>
</dbReference>
<keyword evidence="5 7" id="KW-1015">Disulfide bond</keyword>
<feature type="domain" description="EGF-like" evidence="10">
    <location>
        <begin position="115"/>
        <end position="157"/>
    </location>
</feature>
<proteinExistence type="predicted"/>
<feature type="domain" description="EGF-like" evidence="10">
    <location>
        <begin position="247"/>
        <end position="283"/>
    </location>
</feature>
<evidence type="ECO:0000259" key="10">
    <source>
        <dbReference type="PROSITE" id="PS50026"/>
    </source>
</evidence>
<dbReference type="PROSITE" id="PS00022">
    <property type="entry name" value="EGF_1"/>
    <property type="match status" value="4"/>
</dbReference>
<dbReference type="FunFam" id="2.10.25.10:FF:000309">
    <property type="entry name" value="Uncharacterized protein, isoform A"/>
    <property type="match status" value="1"/>
</dbReference>
<dbReference type="PROSITE" id="PS50026">
    <property type="entry name" value="EGF_3"/>
    <property type="match status" value="4"/>
</dbReference>
<evidence type="ECO:0000256" key="7">
    <source>
        <dbReference type="PROSITE-ProRule" id="PRU00076"/>
    </source>
</evidence>
<dbReference type="GO" id="GO:0007219">
    <property type="term" value="P:Notch signaling pathway"/>
    <property type="evidence" value="ECO:0007669"/>
    <property type="project" value="TreeGrafter"/>
</dbReference>
<dbReference type="Gene3D" id="2.10.25.10">
    <property type="entry name" value="Laminin"/>
    <property type="match status" value="4"/>
</dbReference>
<keyword evidence="4 9" id="KW-0472">Membrane</keyword>
<feature type="disulfide bond" evidence="7">
    <location>
        <begin position="147"/>
        <end position="156"/>
    </location>
</feature>
<feature type="disulfide bond" evidence="7">
    <location>
        <begin position="186"/>
        <end position="195"/>
    </location>
</feature>
<protein>
    <recommendedName>
        <fullName evidence="10">EGF-like domain-containing protein</fullName>
    </recommendedName>
</protein>
<comment type="caution">
    <text evidence="7">Lacks conserved residue(s) required for the propagation of feature annotation.</text>
</comment>
<dbReference type="Pfam" id="PF12661">
    <property type="entry name" value="hEGF"/>
    <property type="match status" value="1"/>
</dbReference>
<evidence type="ECO:0000256" key="4">
    <source>
        <dbReference type="ARBA" id="ARBA00023136"/>
    </source>
</evidence>
<dbReference type="PROSITE" id="PS01186">
    <property type="entry name" value="EGF_2"/>
    <property type="match status" value="4"/>
</dbReference>
<evidence type="ECO:0000256" key="6">
    <source>
        <dbReference type="ARBA" id="ARBA00023180"/>
    </source>
</evidence>
<keyword evidence="2 7" id="KW-0245">EGF-like domain</keyword>
<dbReference type="PROSITE" id="PS01187">
    <property type="entry name" value="EGF_CA"/>
    <property type="match status" value="1"/>
</dbReference>
<gene>
    <name evidence="11" type="ORF">DILT_LOCUS2352</name>
</gene>
<evidence type="ECO:0000256" key="9">
    <source>
        <dbReference type="SAM" id="Phobius"/>
    </source>
</evidence>
<feature type="transmembrane region" description="Helical" evidence="9">
    <location>
        <begin position="373"/>
        <end position="399"/>
    </location>
</feature>
<feature type="disulfide bond" evidence="7">
    <location>
        <begin position="273"/>
        <end position="282"/>
    </location>
</feature>
<sequence>MDSRQAPPKLLFRLPSSEVNFTSLHNWKSKTFGSQSWGQSQQSGHSATDDNVRHQGIGLKIVTFFQFTCSTGYYGPLCEQSCDFLTASAQPPECKPQSEGILCPTGYEGPHCDKQLQFCQNHPNTCKNRGKCENVQSTNNQPYRCVCAPGFRGDHCEMIQLDCQFHGCRNGGECTQHSDGQGRCICPQGFYGSLCQFNQTSCAENPCQAPNSVCHPVLKERSGVRPSGRQFVCECPPGYSGDNCEINTDECVDKPCKNGAFCEDLVSGYRCICPAGYTGVWCEKNVTRCDGNSCPKGSQCVNTATGFQCSPSTSLYPAVTEATISTPSPQRPQEEEKEDQFTFPTGPVGSIDFTKKNNVVMVHLQPSFLSLTLGVPIAIVFCGLLLAMLTCAILAVCIWRKGCAHTRRKCRRNDRGAFSKPNQSLDDEPNIYTSETSTIWSNYEPIASLRPVPGKPVGLPRSVSAFYPASASSGTKRLDLLSNSPFGMSGKQGYNGSGKGHGVIDCGKLSRSSSKHDINSDRATSVYQRYAENPTRSYSLYFMPSFLYGYPLQRRDSNSSKTPSLPPRPMPGRPVTYSACLRPVLFPIHQQPQLKQREASPPIKISESSYATITEPRAAQ</sequence>
<name>A0A3P6U510_DIBLA</name>
<dbReference type="SMART" id="SM00179">
    <property type="entry name" value="EGF_CA"/>
    <property type="match status" value="3"/>
</dbReference>
<dbReference type="InterPro" id="IPR000742">
    <property type="entry name" value="EGF"/>
</dbReference>
<dbReference type="Proteomes" id="UP000281553">
    <property type="component" value="Unassembled WGS sequence"/>
</dbReference>
<dbReference type="Pfam" id="PF00008">
    <property type="entry name" value="EGF"/>
    <property type="match status" value="2"/>
</dbReference>
<dbReference type="GO" id="GO:0005112">
    <property type="term" value="F:Notch binding"/>
    <property type="evidence" value="ECO:0007669"/>
    <property type="project" value="TreeGrafter"/>
</dbReference>
<dbReference type="SMART" id="SM00181">
    <property type="entry name" value="EGF"/>
    <property type="match status" value="4"/>
</dbReference>
<dbReference type="OrthoDB" id="5953235at2759"/>
<feature type="domain" description="EGF-like" evidence="10">
    <location>
        <begin position="159"/>
        <end position="196"/>
    </location>
</feature>
<comment type="subcellular location">
    <subcellularLocation>
        <location evidence="1">Membrane</location>
    </subcellularLocation>
</comment>
<evidence type="ECO:0000256" key="1">
    <source>
        <dbReference type="ARBA" id="ARBA00004370"/>
    </source>
</evidence>
<keyword evidence="9" id="KW-1133">Transmembrane helix</keyword>
<keyword evidence="3" id="KW-0677">Repeat</keyword>
<dbReference type="AlphaFoldDB" id="A0A3P6U510"/>
<keyword evidence="12" id="KW-1185">Reference proteome</keyword>
<dbReference type="PANTHER" id="PTHR12916:SF9">
    <property type="entry name" value="NEUROGENIC LOCUS NOTCH HOMOLOG PROTEIN 1-RELATED"/>
    <property type="match status" value="1"/>
</dbReference>
<dbReference type="EMBL" id="UYRU01041985">
    <property type="protein sequence ID" value="VDK71751.1"/>
    <property type="molecule type" value="Genomic_DNA"/>
</dbReference>
<feature type="region of interest" description="Disordered" evidence="8">
    <location>
        <begin position="590"/>
        <end position="620"/>
    </location>
</feature>
<evidence type="ECO:0000256" key="3">
    <source>
        <dbReference type="ARBA" id="ARBA00022737"/>
    </source>
</evidence>
<dbReference type="GO" id="GO:0016020">
    <property type="term" value="C:membrane"/>
    <property type="evidence" value="ECO:0007669"/>
    <property type="project" value="UniProtKB-SubCell"/>
</dbReference>
<evidence type="ECO:0000313" key="12">
    <source>
        <dbReference type="Proteomes" id="UP000281553"/>
    </source>
</evidence>
<dbReference type="SUPFAM" id="SSF57196">
    <property type="entry name" value="EGF/Laminin"/>
    <property type="match status" value="3"/>
</dbReference>
<evidence type="ECO:0000256" key="2">
    <source>
        <dbReference type="ARBA" id="ARBA00022536"/>
    </source>
</evidence>
<evidence type="ECO:0000313" key="11">
    <source>
        <dbReference type="EMBL" id="VDK71751.1"/>
    </source>
</evidence>
<evidence type="ECO:0000256" key="8">
    <source>
        <dbReference type="SAM" id="MobiDB-lite"/>
    </source>
</evidence>
<dbReference type="CDD" id="cd00054">
    <property type="entry name" value="EGF_CA"/>
    <property type="match status" value="2"/>
</dbReference>
<feature type="disulfide bond" evidence="7">
    <location>
        <begin position="235"/>
        <end position="244"/>
    </location>
</feature>
<feature type="domain" description="EGF-like" evidence="10">
    <location>
        <begin position="198"/>
        <end position="245"/>
    </location>
</feature>
<keyword evidence="9" id="KW-0812">Transmembrane</keyword>
<dbReference type="InterPro" id="IPR013032">
    <property type="entry name" value="EGF-like_CS"/>
</dbReference>
<dbReference type="PROSITE" id="PS00010">
    <property type="entry name" value="ASX_HYDROXYL"/>
    <property type="match status" value="1"/>
</dbReference>
<dbReference type="InterPro" id="IPR000152">
    <property type="entry name" value="EGF-type_Asp/Asn_hydroxyl_site"/>
</dbReference>
<keyword evidence="6" id="KW-0325">Glycoprotein</keyword>
<accession>A0A3P6U510</accession>
<reference evidence="11 12" key="1">
    <citation type="submission" date="2018-11" db="EMBL/GenBank/DDBJ databases">
        <authorList>
            <consortium name="Pathogen Informatics"/>
        </authorList>
    </citation>
    <scope>NUCLEOTIDE SEQUENCE [LARGE SCALE GENOMIC DNA]</scope>
</reference>
<organism evidence="11 12">
    <name type="scientific">Dibothriocephalus latus</name>
    <name type="common">Fish tapeworm</name>
    <name type="synonym">Diphyllobothrium latum</name>
    <dbReference type="NCBI Taxonomy" id="60516"/>
    <lineage>
        <taxon>Eukaryota</taxon>
        <taxon>Metazoa</taxon>
        <taxon>Spiralia</taxon>
        <taxon>Lophotrochozoa</taxon>
        <taxon>Platyhelminthes</taxon>
        <taxon>Cestoda</taxon>
        <taxon>Eucestoda</taxon>
        <taxon>Diphyllobothriidea</taxon>
        <taxon>Diphyllobothriidae</taxon>
        <taxon>Dibothriocephalus</taxon>
    </lineage>
</organism>
<dbReference type="InterPro" id="IPR018097">
    <property type="entry name" value="EGF_Ca-bd_CS"/>
</dbReference>
<dbReference type="PANTHER" id="PTHR12916">
    <property type="entry name" value="CYTOCHROME C OXIDASE POLYPEPTIDE VIC-2"/>
    <property type="match status" value="1"/>
</dbReference>